<proteinExistence type="predicted"/>
<dbReference type="GO" id="GO:0016874">
    <property type="term" value="F:ligase activity"/>
    <property type="evidence" value="ECO:0007669"/>
    <property type="project" value="UniProtKB-KW"/>
</dbReference>
<dbReference type="Proteomes" id="UP000013243">
    <property type="component" value="Plasmid unnamed2"/>
</dbReference>
<gene>
    <name evidence="2" type="ORF">K529_022005</name>
</gene>
<evidence type="ECO:0000259" key="1">
    <source>
        <dbReference type="Pfam" id="PF00501"/>
    </source>
</evidence>
<dbReference type="KEGG" id="rmb:K529_022005"/>
<protein>
    <submittedName>
        <fullName evidence="2">D-alanine--poly(Phosphoribitol) ligase</fullName>
    </submittedName>
</protein>
<keyword evidence="2" id="KW-0436">Ligase</keyword>
<dbReference type="EMBL" id="CP015232">
    <property type="protein sequence ID" value="ANP43433.1"/>
    <property type="molecule type" value="Genomic_DNA"/>
</dbReference>
<feature type="domain" description="AMP-dependent synthetase/ligase" evidence="1">
    <location>
        <begin position="30"/>
        <end position="365"/>
    </location>
</feature>
<reference evidence="2 3" key="1">
    <citation type="journal article" date="2016" name="ISME J.">
        <title>Global occurrence and heterogeneity of the Roseobacter-clade species Ruegeria mobilis.</title>
        <authorList>
            <person name="Sonnenschein E."/>
            <person name="Gram L."/>
        </authorList>
    </citation>
    <scope>NUCLEOTIDE SEQUENCE [LARGE SCALE GENOMIC DNA]</scope>
    <source>
        <strain evidence="2 3">F1926</strain>
        <plasmid evidence="2 3">unnamed2</plasmid>
    </source>
</reference>
<dbReference type="InterPro" id="IPR045851">
    <property type="entry name" value="AMP-bd_C_sf"/>
</dbReference>
<sequence length="518" mass="57241">MTSGQRDPQALLREIHRGFRGNSGDAYRTATARLTFDTLYHGALALAERLLTLPSGPTPRPVLIWGHKDPRYMIAYWACLLAGRPLVPTERDTPPERLRQIVQGCDACAVLVAEGDPADFTHVSGALQDSELPIWGVDPSLRPAAEAITAPPVTSEDVAYIMFSSGTLGQPKGIQVSYGNLADFILWQQALLEDAPFAAVSGNIRHCFDVSLFELWSAWQRCCPITALNHADFANSTAYIERLQADGVGLWVSTPSITRLMLRNRRFNGERLPALRTFLFCGEALSKQVVEALFERFPNCRVINTYGPTECTVAVTSLEITRAHLDAPQDLPIGYARSGTTLVATPDPGRGEIEIQGASVGLGYLNLPEKQAAAFPRPKCYRTGDRGRCTPEGLWYFEGRIDREIKVQGVRIDLDDIEAHIRRQPGIEDAVVEPYVLRGEPRALNAYVFGQHTATALQALAEQMARDLPPYLVPRFWYAGFESGLNRNSKIDRAWLAEAAKTANHRHVHSHSGTETLS</sequence>
<dbReference type="Gene3D" id="3.40.50.12780">
    <property type="entry name" value="N-terminal domain of ligase-like"/>
    <property type="match status" value="1"/>
</dbReference>
<dbReference type="PANTHER" id="PTHR45398">
    <property type="match status" value="1"/>
</dbReference>
<accession>A0A1B1AA39</accession>
<dbReference type="Pfam" id="PF00501">
    <property type="entry name" value="AMP-binding"/>
    <property type="match status" value="1"/>
</dbReference>
<dbReference type="GeneID" id="28252570"/>
<dbReference type="InterPro" id="IPR042099">
    <property type="entry name" value="ANL_N_sf"/>
</dbReference>
<name>A0A1B1AA39_9RHOB</name>
<keyword evidence="2" id="KW-0614">Plasmid</keyword>
<dbReference type="SUPFAM" id="SSF56801">
    <property type="entry name" value="Acetyl-CoA synthetase-like"/>
    <property type="match status" value="1"/>
</dbReference>
<dbReference type="RefSeq" id="WP_005659345.1">
    <property type="nucleotide sequence ID" value="NZ_CP015232.1"/>
</dbReference>
<geneLocation type="plasmid" evidence="2 3">
    <name>unnamed2</name>
</geneLocation>
<dbReference type="OrthoDB" id="9803968at2"/>
<dbReference type="Gene3D" id="3.30.300.30">
    <property type="match status" value="1"/>
</dbReference>
<dbReference type="InterPro" id="IPR000873">
    <property type="entry name" value="AMP-dep_synth/lig_dom"/>
</dbReference>
<dbReference type="AlphaFoldDB" id="A0A1B1AA39"/>
<evidence type="ECO:0000313" key="2">
    <source>
        <dbReference type="EMBL" id="ANP43433.1"/>
    </source>
</evidence>
<evidence type="ECO:0000313" key="3">
    <source>
        <dbReference type="Proteomes" id="UP000013243"/>
    </source>
</evidence>
<dbReference type="PANTHER" id="PTHR45398:SF1">
    <property type="entry name" value="ENZYME, PUTATIVE (JCVI)-RELATED"/>
    <property type="match status" value="1"/>
</dbReference>
<organism evidence="2 3">
    <name type="scientific">Tritonibacter mobilis F1926</name>
    <dbReference type="NCBI Taxonomy" id="1265309"/>
    <lineage>
        <taxon>Bacteria</taxon>
        <taxon>Pseudomonadati</taxon>
        <taxon>Pseudomonadota</taxon>
        <taxon>Alphaproteobacteria</taxon>
        <taxon>Rhodobacterales</taxon>
        <taxon>Paracoccaceae</taxon>
        <taxon>Tritonibacter</taxon>
    </lineage>
</organism>